<dbReference type="AlphaFoldDB" id="A0A436ZVN5"/>
<evidence type="ECO:0000313" key="2">
    <source>
        <dbReference type="Proteomes" id="UP000283090"/>
    </source>
</evidence>
<evidence type="ECO:0000313" key="1">
    <source>
        <dbReference type="EMBL" id="RVD83028.1"/>
    </source>
</evidence>
<dbReference type="RefSeq" id="XP_067488572.1">
    <property type="nucleotide sequence ID" value="XM_067637014.1"/>
</dbReference>
<gene>
    <name evidence="1" type="ORF">DFL_007432</name>
</gene>
<comment type="caution">
    <text evidence="1">The sequence shown here is derived from an EMBL/GenBank/DDBJ whole genome shotgun (WGS) entry which is preliminary data.</text>
</comment>
<keyword evidence="2" id="KW-1185">Reference proteome</keyword>
<accession>A0A436ZVN5</accession>
<dbReference type="EMBL" id="SAEB01000009">
    <property type="protein sequence ID" value="RVD83028.1"/>
    <property type="molecule type" value="Genomic_DNA"/>
</dbReference>
<dbReference type="Proteomes" id="UP000283090">
    <property type="component" value="Unassembled WGS sequence"/>
</dbReference>
<dbReference type="GeneID" id="93589743"/>
<dbReference type="VEuPathDB" id="FungiDB:DFL_007432"/>
<name>A0A436ZVN5_ARTFL</name>
<organism evidence="1 2">
    <name type="scientific">Arthrobotrys flagrans</name>
    <name type="common">Nematode-trapping fungus</name>
    <name type="synonym">Trichothecium flagrans</name>
    <dbReference type="NCBI Taxonomy" id="97331"/>
    <lineage>
        <taxon>Eukaryota</taxon>
        <taxon>Fungi</taxon>
        <taxon>Dikarya</taxon>
        <taxon>Ascomycota</taxon>
        <taxon>Pezizomycotina</taxon>
        <taxon>Orbiliomycetes</taxon>
        <taxon>Orbiliales</taxon>
        <taxon>Orbiliaceae</taxon>
        <taxon>Arthrobotrys</taxon>
    </lineage>
</organism>
<proteinExistence type="predicted"/>
<sequence>MSRPRTDHFHERDASDSSFSDFMITYTLTSIDESFISPGPKETSPALGYQKGTMKYCTLRGFEFLLGE</sequence>
<protein>
    <submittedName>
        <fullName evidence="1">Uncharacterized protein</fullName>
    </submittedName>
</protein>
<reference evidence="1 2" key="1">
    <citation type="submission" date="2019-01" db="EMBL/GenBank/DDBJ databases">
        <title>Intercellular communication is required for trap formation in the nematode-trapping fungus Duddingtonia flagrans.</title>
        <authorList>
            <person name="Youssar L."/>
            <person name="Wernet V."/>
            <person name="Hensel N."/>
            <person name="Hildebrandt H.-G."/>
            <person name="Fischer R."/>
        </authorList>
    </citation>
    <scope>NUCLEOTIDE SEQUENCE [LARGE SCALE GENOMIC DNA]</scope>
    <source>
        <strain evidence="1 2">CBS H-5679</strain>
    </source>
</reference>